<proteinExistence type="predicted"/>
<comment type="caution">
    <text evidence="1">The sequence shown here is derived from an EMBL/GenBank/DDBJ whole genome shotgun (WGS) entry which is preliminary data.</text>
</comment>
<organism evidence="1 2">
    <name type="scientific">Actinocatenispora rupis</name>
    <dbReference type="NCBI Taxonomy" id="519421"/>
    <lineage>
        <taxon>Bacteria</taxon>
        <taxon>Bacillati</taxon>
        <taxon>Actinomycetota</taxon>
        <taxon>Actinomycetes</taxon>
        <taxon>Micromonosporales</taxon>
        <taxon>Micromonosporaceae</taxon>
        <taxon>Actinocatenispora</taxon>
    </lineage>
</organism>
<evidence type="ECO:0000313" key="2">
    <source>
        <dbReference type="Proteomes" id="UP000612808"/>
    </source>
</evidence>
<gene>
    <name evidence="1" type="ORF">Aru02nite_57620</name>
</gene>
<reference evidence="1" key="1">
    <citation type="submission" date="2021-01" db="EMBL/GenBank/DDBJ databases">
        <title>Whole genome shotgun sequence of Actinocatenispora rupis NBRC 107355.</title>
        <authorList>
            <person name="Komaki H."/>
            <person name="Tamura T."/>
        </authorList>
    </citation>
    <scope>NUCLEOTIDE SEQUENCE</scope>
    <source>
        <strain evidence="1">NBRC 107355</strain>
    </source>
</reference>
<dbReference type="EMBL" id="BOMB01000034">
    <property type="protein sequence ID" value="GID14873.1"/>
    <property type="molecule type" value="Genomic_DNA"/>
</dbReference>
<keyword evidence="2" id="KW-1185">Reference proteome</keyword>
<evidence type="ECO:0000313" key="1">
    <source>
        <dbReference type="EMBL" id="GID14873.1"/>
    </source>
</evidence>
<dbReference type="RefSeq" id="WP_203662883.1">
    <property type="nucleotide sequence ID" value="NZ_BAAAZM010000012.1"/>
</dbReference>
<name>A0A8J3J679_9ACTN</name>
<dbReference type="Proteomes" id="UP000612808">
    <property type="component" value="Unassembled WGS sequence"/>
</dbReference>
<protein>
    <submittedName>
        <fullName evidence="1">Uncharacterized protein</fullName>
    </submittedName>
</protein>
<dbReference type="AlphaFoldDB" id="A0A8J3J679"/>
<accession>A0A8J3J679</accession>
<sequence>MTDFSLPQLRLLAGHTSPDTAHKVDDYPYGRVARCQIRYWVETPTQGAHRGRQRFVYQTTNPNRGHRWNTPHAGTYGEQVLLYLDANTHVQHVKLSVYDPRPATDAWLQLTGLYDQLDESARSQYDALRRIAQKADGRTWQRWAEAVVHIGQLMRDGRRLPEPVNGTLAIDDRLLMVSDRDYDTLLADAAAQGSA</sequence>